<evidence type="ECO:0000256" key="3">
    <source>
        <dbReference type="ARBA" id="ARBA00008273"/>
    </source>
</evidence>
<comment type="pathway">
    <text evidence="1 9">Purine metabolism; IMP biosynthesis via de novo pathway; 5-amino-1-(5-phospho-D-ribosyl)imidazole-4-carboxamide from 5-amino-1-(5-phospho-D-ribosyl)imidazole-4-carboxylate: step 2/2.</text>
</comment>
<comment type="caution">
    <text evidence="12">The sequence shown here is derived from an EMBL/GenBank/DDBJ whole genome shotgun (WGS) entry which is preliminary data.</text>
</comment>
<dbReference type="PANTHER" id="PTHR43411:SF1">
    <property type="entry name" value="ADENYLOSUCCINATE LYASE"/>
    <property type="match status" value="1"/>
</dbReference>
<evidence type="ECO:0000256" key="2">
    <source>
        <dbReference type="ARBA" id="ARBA00004734"/>
    </source>
</evidence>
<dbReference type="AlphaFoldDB" id="A0A1J1GSE2"/>
<dbReference type="Gene3D" id="1.20.200.10">
    <property type="entry name" value="Fumarase/aspartase (Central domain)"/>
    <property type="match status" value="1"/>
</dbReference>
<evidence type="ECO:0000256" key="6">
    <source>
        <dbReference type="ARBA" id="ARBA00022755"/>
    </source>
</evidence>
<dbReference type="InterPro" id="IPR008948">
    <property type="entry name" value="L-Aspartase-like"/>
</dbReference>
<evidence type="ECO:0000256" key="7">
    <source>
        <dbReference type="ARBA" id="ARBA00023239"/>
    </source>
</evidence>
<dbReference type="OrthoDB" id="406045at2759"/>
<dbReference type="PANTHER" id="PTHR43411">
    <property type="entry name" value="ADENYLOSUCCINATE LYASE"/>
    <property type="match status" value="1"/>
</dbReference>
<dbReference type="RefSeq" id="XP_028528220.1">
    <property type="nucleotide sequence ID" value="XM_028671582.1"/>
</dbReference>
<organism evidence="12 13">
    <name type="scientific">Plasmodium gallinaceum</name>
    <dbReference type="NCBI Taxonomy" id="5849"/>
    <lineage>
        <taxon>Eukaryota</taxon>
        <taxon>Sar</taxon>
        <taxon>Alveolata</taxon>
        <taxon>Apicomplexa</taxon>
        <taxon>Aconoidasida</taxon>
        <taxon>Haemosporida</taxon>
        <taxon>Plasmodiidae</taxon>
        <taxon>Plasmodium</taxon>
        <taxon>Plasmodium (Haemamoeba)</taxon>
    </lineage>
</organism>
<protein>
    <recommendedName>
        <fullName evidence="5 9">Adenylosuccinate lyase</fullName>
        <shortName evidence="9">ASL</shortName>
        <ecNumber evidence="4 9">4.3.2.2</ecNumber>
    </recommendedName>
    <alternativeName>
        <fullName evidence="8 9">Adenylosuccinase</fullName>
    </alternativeName>
</protein>
<dbReference type="UniPathway" id="UPA00074">
    <property type="reaction ID" value="UER00132"/>
</dbReference>
<dbReference type="InterPro" id="IPR000362">
    <property type="entry name" value="Fumarate_lyase_fam"/>
</dbReference>
<dbReference type="InterPro" id="IPR024083">
    <property type="entry name" value="Fumarase/histidase_N"/>
</dbReference>
<name>A0A1J1GSE2_PLAGA</name>
<dbReference type="InterPro" id="IPR004769">
    <property type="entry name" value="Pur_lyase"/>
</dbReference>
<dbReference type="InterPro" id="IPR013539">
    <property type="entry name" value="PurB_C"/>
</dbReference>
<comment type="similarity">
    <text evidence="3 9">Belongs to the lyase 1 family. Adenylosuccinate lyase subfamily.</text>
</comment>
<evidence type="ECO:0000256" key="1">
    <source>
        <dbReference type="ARBA" id="ARBA00004706"/>
    </source>
</evidence>
<dbReference type="PROSITE" id="PS00163">
    <property type="entry name" value="FUMARATE_LYASES"/>
    <property type="match status" value="1"/>
</dbReference>
<accession>A0A1J1GSE2</accession>
<dbReference type="Gene3D" id="1.10.275.10">
    <property type="entry name" value="Fumarase/aspartase (N-terminal domain)"/>
    <property type="match status" value="1"/>
</dbReference>
<evidence type="ECO:0000256" key="8">
    <source>
        <dbReference type="ARBA" id="ARBA00030717"/>
    </source>
</evidence>
<dbReference type="EMBL" id="CVMV01000033">
    <property type="protein sequence ID" value="CRG95409.1"/>
    <property type="molecule type" value="Genomic_DNA"/>
</dbReference>
<dbReference type="GeneID" id="39728700"/>
<dbReference type="PRINTS" id="PR00149">
    <property type="entry name" value="FUMRATELYASE"/>
</dbReference>
<dbReference type="InterPro" id="IPR020557">
    <property type="entry name" value="Fumarate_lyase_CS"/>
</dbReference>
<dbReference type="InterPro" id="IPR022761">
    <property type="entry name" value="Fumarate_lyase_N"/>
</dbReference>
<evidence type="ECO:0000313" key="12">
    <source>
        <dbReference type="EMBL" id="CRG95409.1"/>
    </source>
</evidence>
<sequence length="470" mass="54593">MESLIKIKNISPIDGRYKKLCEEISSYFSEYALIKYRIIVEIKWLLFLNEKEFFFKKLSESALKSLNEISNVMDDDILRVKKIEEETNHDVKAVEYFIKEKIKLSENQELLNIKEYVHYLCTSEDINNITYGICIKLCLNDIIIPNIKKILDKLNQLAVDYADISLLSKTHGQPASSTTFGKEMANFFSRIYNHLNVLKKIKIYGKFNGAVGNFNSHKIADKNVDWISNIKYFIENYFNLNFGLYCTQIQDHDYICELCDALARINSTLIDLCVDMWLYISNNLLKLKIVQKEIGSSTMPHKVNPIDFENAEGNLHLANSLFKLFSTKLPISRLQRDLSDSTILRNIGSSFSYTLIAYKSLLKGLSKIDIEEKALNKELNENWSTLSEPIQIIMKKYNFPDAYEELKNFTRGKHVNKETMHEFIKTKCNFLPKNVTDELINLTPHSYIGYANYLAQNVKELTEKMQNTNI</sequence>
<comment type="catalytic activity">
    <reaction evidence="9">
        <text>N(6)-(1,2-dicarboxyethyl)-AMP = fumarate + AMP</text>
        <dbReference type="Rhea" id="RHEA:16853"/>
        <dbReference type="ChEBI" id="CHEBI:29806"/>
        <dbReference type="ChEBI" id="CHEBI:57567"/>
        <dbReference type="ChEBI" id="CHEBI:456215"/>
        <dbReference type="EC" id="4.3.2.2"/>
    </reaction>
</comment>
<dbReference type="GO" id="GO:0070626">
    <property type="term" value="F:(S)-2-(5-amino-1-(5-phospho-D-ribosyl)imidazole-4-carboxamido) succinate lyase (fumarate-forming) activity"/>
    <property type="evidence" value="ECO:0007669"/>
    <property type="project" value="RHEA"/>
</dbReference>
<dbReference type="VEuPathDB" id="PlasmoDB:PGAL8A_00017800"/>
<dbReference type="GO" id="GO:0006189">
    <property type="term" value="P:'de novo' IMP biosynthetic process"/>
    <property type="evidence" value="ECO:0007669"/>
    <property type="project" value="UniProtKB-UniPathway"/>
</dbReference>
<evidence type="ECO:0000256" key="5">
    <source>
        <dbReference type="ARBA" id="ARBA00017058"/>
    </source>
</evidence>
<dbReference type="EC" id="4.3.2.2" evidence="4 9"/>
<dbReference type="SUPFAM" id="SSF48557">
    <property type="entry name" value="L-aspartase-like"/>
    <property type="match status" value="1"/>
</dbReference>
<evidence type="ECO:0000256" key="9">
    <source>
        <dbReference type="RuleBase" id="RU361172"/>
    </source>
</evidence>
<evidence type="ECO:0000313" key="13">
    <source>
        <dbReference type="Proteomes" id="UP000220797"/>
    </source>
</evidence>
<dbReference type="Pfam" id="PF08328">
    <property type="entry name" value="ASL_C"/>
    <property type="match status" value="1"/>
</dbReference>
<evidence type="ECO:0000259" key="11">
    <source>
        <dbReference type="Pfam" id="PF08328"/>
    </source>
</evidence>
<feature type="domain" description="Adenylosuccinate lyase PurB C-terminal" evidence="11">
    <location>
        <begin position="332"/>
        <end position="448"/>
    </location>
</feature>
<dbReference type="Proteomes" id="UP000220797">
    <property type="component" value="Unassembled WGS sequence"/>
</dbReference>
<evidence type="ECO:0000256" key="4">
    <source>
        <dbReference type="ARBA" id="ARBA00012339"/>
    </source>
</evidence>
<dbReference type="GO" id="GO:0004018">
    <property type="term" value="F:N6-(1,2-dicarboxyethyl)AMP AMP-lyase (fumarate-forming) activity"/>
    <property type="evidence" value="ECO:0007669"/>
    <property type="project" value="InterPro"/>
</dbReference>
<comment type="catalytic activity">
    <reaction evidence="9">
        <text>(2S)-2-[5-amino-1-(5-phospho-beta-D-ribosyl)imidazole-4-carboxamido]succinate = 5-amino-1-(5-phospho-beta-D-ribosyl)imidazole-4-carboxamide + fumarate</text>
        <dbReference type="Rhea" id="RHEA:23920"/>
        <dbReference type="ChEBI" id="CHEBI:29806"/>
        <dbReference type="ChEBI" id="CHEBI:58443"/>
        <dbReference type="ChEBI" id="CHEBI:58475"/>
        <dbReference type="EC" id="4.3.2.2"/>
    </reaction>
</comment>
<reference evidence="12" key="1">
    <citation type="submission" date="2015-04" db="EMBL/GenBank/DDBJ databases">
        <authorList>
            <consortium name="Pathogen Informatics"/>
        </authorList>
    </citation>
    <scope>NUCLEOTIDE SEQUENCE [LARGE SCALE GENOMIC DNA]</scope>
    <source>
        <strain evidence="12">8A</strain>
    </source>
</reference>
<comment type="pathway">
    <text evidence="2 9">Purine metabolism; AMP biosynthesis via de novo pathway; AMP from IMP: step 2/2.</text>
</comment>
<dbReference type="GO" id="GO:0044208">
    <property type="term" value="P:'de novo' AMP biosynthetic process"/>
    <property type="evidence" value="ECO:0007669"/>
    <property type="project" value="UniProtKB-UniPathway"/>
</dbReference>
<dbReference type="NCBIfam" id="TIGR00928">
    <property type="entry name" value="purB"/>
    <property type="match status" value="1"/>
</dbReference>
<keyword evidence="13" id="KW-1185">Reference proteome</keyword>
<evidence type="ECO:0000259" key="10">
    <source>
        <dbReference type="Pfam" id="PF00206"/>
    </source>
</evidence>
<dbReference type="UniPathway" id="UPA00075">
    <property type="reaction ID" value="UER00336"/>
</dbReference>
<feature type="domain" description="Fumarate lyase N-terminal" evidence="10">
    <location>
        <begin position="15"/>
        <end position="313"/>
    </location>
</feature>
<proteinExistence type="inferred from homology"/>
<dbReference type="InterPro" id="IPR047136">
    <property type="entry name" value="PurB_bact"/>
</dbReference>
<dbReference type="NCBIfam" id="NF006764">
    <property type="entry name" value="PRK09285.1"/>
    <property type="match status" value="1"/>
</dbReference>
<gene>
    <name evidence="12" type="primary">ASL</name>
    <name evidence="12" type="ORF">PGAL8A_00017800</name>
</gene>
<keyword evidence="6 9" id="KW-0658">Purine biosynthesis</keyword>
<dbReference type="Gene3D" id="1.10.40.30">
    <property type="entry name" value="Fumarase/aspartase (C-terminal domain)"/>
    <property type="match status" value="1"/>
</dbReference>
<dbReference type="Pfam" id="PF00206">
    <property type="entry name" value="Lyase_1"/>
    <property type="match status" value="1"/>
</dbReference>
<dbReference type="OMA" id="NNWAVVA"/>
<keyword evidence="7 9" id="KW-0456">Lyase</keyword>